<feature type="domain" description="Thiol:disulfide interchange protein DsbD N-terminal" evidence="2">
    <location>
        <begin position="27"/>
        <end position="146"/>
    </location>
</feature>
<proteinExistence type="predicted"/>
<keyword evidence="1" id="KW-0732">Signal</keyword>
<dbReference type="KEGG" id="fls:GLV81_05505"/>
<dbReference type="PANTHER" id="PTHR32234">
    <property type="entry name" value="THIOL:DISULFIDE INTERCHANGE PROTEIN DSBD"/>
    <property type="match status" value="1"/>
</dbReference>
<evidence type="ECO:0000313" key="4">
    <source>
        <dbReference type="Proteomes" id="UP000426027"/>
    </source>
</evidence>
<dbReference type="AlphaFoldDB" id="A0A6I6GBR5"/>
<dbReference type="GO" id="GO:0045454">
    <property type="term" value="P:cell redox homeostasis"/>
    <property type="evidence" value="ECO:0007669"/>
    <property type="project" value="TreeGrafter"/>
</dbReference>
<dbReference type="EMBL" id="CP046566">
    <property type="protein sequence ID" value="QGW27620.1"/>
    <property type="molecule type" value="Genomic_DNA"/>
</dbReference>
<organism evidence="3 4">
    <name type="scientific">Phnomibacter ginsenosidimutans</name>
    <dbReference type="NCBI Taxonomy" id="2676868"/>
    <lineage>
        <taxon>Bacteria</taxon>
        <taxon>Pseudomonadati</taxon>
        <taxon>Bacteroidota</taxon>
        <taxon>Chitinophagia</taxon>
        <taxon>Chitinophagales</taxon>
        <taxon>Chitinophagaceae</taxon>
        <taxon>Phnomibacter</taxon>
    </lineage>
</organism>
<feature type="chain" id="PRO_5026224289" description="Thiol:disulfide interchange protein DsbD N-terminal domain-containing protein" evidence="1">
    <location>
        <begin position="20"/>
        <end position="150"/>
    </location>
</feature>
<dbReference type="InterPro" id="IPR028250">
    <property type="entry name" value="DsbDN"/>
</dbReference>
<protein>
    <recommendedName>
        <fullName evidence="2">Thiol:disulfide interchange protein DsbD N-terminal domain-containing protein</fullName>
    </recommendedName>
</protein>
<keyword evidence="4" id="KW-1185">Reference proteome</keyword>
<feature type="signal peptide" evidence="1">
    <location>
        <begin position="1"/>
        <end position="19"/>
    </location>
</feature>
<name>A0A6I6GBR5_9BACT</name>
<accession>A0A6I6GBR5</accession>
<evidence type="ECO:0000259" key="2">
    <source>
        <dbReference type="Pfam" id="PF11412"/>
    </source>
</evidence>
<dbReference type="PANTHER" id="PTHR32234:SF0">
    <property type="entry name" value="THIOL:DISULFIDE INTERCHANGE PROTEIN DSBD"/>
    <property type="match status" value="1"/>
</dbReference>
<reference evidence="3 4" key="1">
    <citation type="submission" date="2019-11" db="EMBL/GenBank/DDBJ databases">
        <authorList>
            <person name="Im W.T."/>
        </authorList>
    </citation>
    <scope>NUCLEOTIDE SEQUENCE [LARGE SCALE GENOMIC DNA]</scope>
    <source>
        <strain evidence="3 4">SB-02</strain>
    </source>
</reference>
<dbReference type="RefSeq" id="WP_157477556.1">
    <property type="nucleotide sequence ID" value="NZ_CP046566.1"/>
</dbReference>
<gene>
    <name evidence="3" type="ORF">GLV81_05505</name>
</gene>
<evidence type="ECO:0000313" key="3">
    <source>
        <dbReference type="EMBL" id="QGW27620.1"/>
    </source>
</evidence>
<dbReference type="GO" id="GO:0015035">
    <property type="term" value="F:protein-disulfide reductase activity"/>
    <property type="evidence" value="ECO:0007669"/>
    <property type="project" value="TreeGrafter"/>
</dbReference>
<evidence type="ECO:0000256" key="1">
    <source>
        <dbReference type="SAM" id="SignalP"/>
    </source>
</evidence>
<dbReference type="InterPro" id="IPR036929">
    <property type="entry name" value="DsbDN_sf"/>
</dbReference>
<dbReference type="Proteomes" id="UP000426027">
    <property type="component" value="Chromosome"/>
</dbReference>
<sequence length="150" mass="16597">MKQFFSLLTALLLSSMAMSQVKNPVKWTFSAKKIDATTYELHLTASIEPGWHIYTIDHSADIGVATSIVLKSNPLATPQGKVKVVGKAVTLRDPSTAEMVKFYEKTVDFVQVVKLKKPLKTSFSGTVEYMACDDKQCLPPTEKPFTIALQ</sequence>
<dbReference type="Pfam" id="PF11412">
    <property type="entry name" value="DsbD_N"/>
    <property type="match status" value="1"/>
</dbReference>
<dbReference type="Gene3D" id="2.60.40.1250">
    <property type="entry name" value="Thiol:disulfide interchange protein DsbD, N-terminal domain"/>
    <property type="match status" value="1"/>
</dbReference>